<feature type="domain" description="Glutathione S-transferase C-terminal" evidence="1">
    <location>
        <begin position="180"/>
        <end position="236"/>
    </location>
</feature>
<evidence type="ECO:0000313" key="4">
    <source>
        <dbReference type="Proteomes" id="UP000614811"/>
    </source>
</evidence>
<dbReference type="InterPro" id="IPR004046">
    <property type="entry name" value="GST_C"/>
</dbReference>
<proteinExistence type="predicted"/>
<reference evidence="3" key="2">
    <citation type="submission" date="2020-09" db="EMBL/GenBank/DDBJ databases">
        <authorList>
            <person name="Sun Q."/>
            <person name="Kim S."/>
        </authorList>
    </citation>
    <scope>NUCLEOTIDE SEQUENCE</scope>
    <source>
        <strain evidence="3">KCTC 12711</strain>
    </source>
</reference>
<evidence type="ECO:0000259" key="2">
    <source>
        <dbReference type="Pfam" id="PF13417"/>
    </source>
</evidence>
<evidence type="ECO:0000259" key="1">
    <source>
        <dbReference type="Pfam" id="PF00043"/>
    </source>
</evidence>
<dbReference type="AlphaFoldDB" id="A0A918RJC3"/>
<reference evidence="3" key="1">
    <citation type="journal article" date="2014" name="Int. J. Syst. Evol. Microbiol.">
        <title>Complete genome sequence of Corynebacterium casei LMG S-19264T (=DSM 44701T), isolated from a smear-ripened cheese.</title>
        <authorList>
            <consortium name="US DOE Joint Genome Institute (JGI-PGF)"/>
            <person name="Walter F."/>
            <person name="Albersmeier A."/>
            <person name="Kalinowski J."/>
            <person name="Ruckert C."/>
        </authorList>
    </citation>
    <scope>NUCLEOTIDE SEQUENCE</scope>
    <source>
        <strain evidence="3">KCTC 12711</strain>
    </source>
</reference>
<dbReference type="Pfam" id="PF00043">
    <property type="entry name" value="GST_C"/>
    <property type="match status" value="1"/>
</dbReference>
<gene>
    <name evidence="3" type="ORF">GCM10008090_03960</name>
</gene>
<dbReference type="SUPFAM" id="SSF47616">
    <property type="entry name" value="GST C-terminal domain-like"/>
    <property type="match status" value="1"/>
</dbReference>
<comment type="caution">
    <text evidence="3">The sequence shown here is derived from an EMBL/GenBank/DDBJ whole genome shotgun (WGS) entry which is preliminary data.</text>
</comment>
<evidence type="ECO:0000313" key="3">
    <source>
        <dbReference type="EMBL" id="GGZ98634.1"/>
    </source>
</evidence>
<dbReference type="InterPro" id="IPR036282">
    <property type="entry name" value="Glutathione-S-Trfase_C_sf"/>
</dbReference>
<dbReference type="RefSeq" id="WP_189398328.1">
    <property type="nucleotide sequence ID" value="NZ_BMXA01000001.1"/>
</dbReference>
<dbReference type="InterPro" id="IPR050931">
    <property type="entry name" value="Mito_Protein_Transport_Metaxin"/>
</dbReference>
<name>A0A918RJC3_9GAMM</name>
<sequence length="369" mass="42032">MRDRYQLYGVECSLYSGKARSYLRKKGIPFDEVLATISVYKKFIIPRTGVQFVPVVQSPEDDVWQDTTEIIDQLEARFPEHSVYPSSPKQHLVALLLETYADEWLVIPAMHYRWNYPATNSRFIYGEFGSIVMPNAPGFVRRYLGKKAGARFKGAVPKLGINEHNINAIEKSYVSLLGDLQAHFEQHDFVFGSKPSLADFGLIGPLYAHLYRDPAPGKLMRKKAPALCDWVRRMISDEASMEAGEWLADDQVPETLLPVLKRMSREQLPVIADTDRLLAEWRTQNPEKSAIERMIGSHEFNVEGVTAERVVLPYVLWMFQRAVDYYDGLSDTTEVDALLQEAGFGDALQRGLTHRVTRVNNRLQFAAES</sequence>
<dbReference type="PANTHER" id="PTHR12289">
    <property type="entry name" value="METAXIN RELATED"/>
    <property type="match status" value="1"/>
</dbReference>
<dbReference type="CDD" id="cd00299">
    <property type="entry name" value="GST_C_family"/>
    <property type="match status" value="1"/>
</dbReference>
<dbReference type="Proteomes" id="UP000614811">
    <property type="component" value="Unassembled WGS sequence"/>
</dbReference>
<accession>A0A918RJC3</accession>
<dbReference type="SUPFAM" id="SSF52833">
    <property type="entry name" value="Thioredoxin-like"/>
    <property type="match status" value="1"/>
</dbReference>
<dbReference type="InterPro" id="IPR004045">
    <property type="entry name" value="Glutathione_S-Trfase_N"/>
</dbReference>
<dbReference type="Gene3D" id="1.20.1050.10">
    <property type="match status" value="1"/>
</dbReference>
<protein>
    <submittedName>
        <fullName evidence="3">Glutathione S-transferase</fullName>
    </submittedName>
</protein>
<dbReference type="PANTHER" id="PTHR12289:SF67">
    <property type="match status" value="1"/>
</dbReference>
<organism evidence="3 4">
    <name type="scientific">Arenicella chitinivorans</name>
    <dbReference type="NCBI Taxonomy" id="1329800"/>
    <lineage>
        <taxon>Bacteria</taxon>
        <taxon>Pseudomonadati</taxon>
        <taxon>Pseudomonadota</taxon>
        <taxon>Gammaproteobacteria</taxon>
        <taxon>Arenicellales</taxon>
        <taxon>Arenicellaceae</taxon>
        <taxon>Arenicella</taxon>
    </lineage>
</organism>
<dbReference type="InterPro" id="IPR036249">
    <property type="entry name" value="Thioredoxin-like_sf"/>
</dbReference>
<dbReference type="EMBL" id="BMXA01000001">
    <property type="protein sequence ID" value="GGZ98634.1"/>
    <property type="molecule type" value="Genomic_DNA"/>
</dbReference>
<feature type="domain" description="GST N-terminal" evidence="2">
    <location>
        <begin position="7"/>
        <end position="80"/>
    </location>
</feature>
<dbReference type="Pfam" id="PF13417">
    <property type="entry name" value="GST_N_3"/>
    <property type="match status" value="1"/>
</dbReference>
<keyword evidence="4" id="KW-1185">Reference proteome</keyword>
<dbReference type="GO" id="GO:0005737">
    <property type="term" value="C:cytoplasm"/>
    <property type="evidence" value="ECO:0007669"/>
    <property type="project" value="TreeGrafter"/>
</dbReference>
<dbReference type="Gene3D" id="3.40.30.10">
    <property type="entry name" value="Glutaredoxin"/>
    <property type="match status" value="1"/>
</dbReference>